<dbReference type="Proteomes" id="UP001519288">
    <property type="component" value="Unassembled WGS sequence"/>
</dbReference>
<dbReference type="Pfam" id="PF09701">
    <property type="entry name" value="Cas_Cmr5"/>
    <property type="match status" value="1"/>
</dbReference>
<proteinExistence type="inferred from homology"/>
<evidence type="ECO:0000256" key="2">
    <source>
        <dbReference type="ARBA" id="ARBA00006161"/>
    </source>
</evidence>
<gene>
    <name evidence="6" type="ORF">J2Z69_000109</name>
</gene>
<evidence type="ECO:0000256" key="5">
    <source>
        <dbReference type="ARBA" id="ARBA00030001"/>
    </source>
</evidence>
<accession>A0ABS4JDD4</accession>
<comment type="subcellular location">
    <subcellularLocation>
        <location evidence="1">Cytoplasm</location>
    </subcellularLocation>
</comment>
<comment type="caution">
    <text evidence="6">The sequence shown here is derived from an EMBL/GenBank/DDBJ whole genome shotgun (WGS) entry which is preliminary data.</text>
</comment>
<dbReference type="InterPro" id="IPR023101">
    <property type="entry name" value="AF1862-like_dom_sf"/>
</dbReference>
<dbReference type="Gene3D" id="1.10.520.30">
    <property type="entry name" value="AF1862-like domain"/>
    <property type="match status" value="1"/>
</dbReference>
<keyword evidence="3" id="KW-0963">Cytoplasm</keyword>
<comment type="similarity">
    <text evidence="2">Belongs to the CRISPR system Cmr5 family.</text>
</comment>
<evidence type="ECO:0000313" key="6">
    <source>
        <dbReference type="EMBL" id="MBP1999090.1"/>
    </source>
</evidence>
<dbReference type="NCBIfam" id="TIGR01881">
    <property type="entry name" value="cas_Cmr5"/>
    <property type="match status" value="1"/>
</dbReference>
<evidence type="ECO:0000256" key="3">
    <source>
        <dbReference type="ARBA" id="ARBA00022490"/>
    </source>
</evidence>
<dbReference type="InterPro" id="IPR010160">
    <property type="entry name" value="CRISPR-assoc_prot_Cmr5"/>
</dbReference>
<keyword evidence="7" id="KW-1185">Reference proteome</keyword>
<reference evidence="6 7" key="1">
    <citation type="submission" date="2021-03" db="EMBL/GenBank/DDBJ databases">
        <title>Genomic Encyclopedia of Type Strains, Phase IV (KMG-IV): sequencing the most valuable type-strain genomes for metagenomic binning, comparative biology and taxonomic classification.</title>
        <authorList>
            <person name="Goeker M."/>
        </authorList>
    </citation>
    <scope>NUCLEOTIDE SEQUENCE [LARGE SCALE GENOMIC DNA]</scope>
    <source>
        <strain evidence="6 7">DSM 26806</strain>
    </source>
</reference>
<name>A0ABS4JDD4_9BACL</name>
<dbReference type="SUPFAM" id="SSF158568">
    <property type="entry name" value="AF1862-like"/>
    <property type="match status" value="1"/>
</dbReference>
<protein>
    <recommendedName>
        <fullName evidence="5">CRISPR type III-B/RAMP module-associated protein Cmr5</fullName>
    </recommendedName>
</protein>
<dbReference type="RefSeq" id="WP_209858234.1">
    <property type="nucleotide sequence ID" value="NZ_JAGGLD010000001.1"/>
</dbReference>
<evidence type="ECO:0000313" key="7">
    <source>
        <dbReference type="Proteomes" id="UP001519288"/>
    </source>
</evidence>
<evidence type="ECO:0000256" key="4">
    <source>
        <dbReference type="ARBA" id="ARBA00023118"/>
    </source>
</evidence>
<organism evidence="6 7">
    <name type="scientific">Paenibacillus shirakamiensis</name>
    <dbReference type="NCBI Taxonomy" id="1265935"/>
    <lineage>
        <taxon>Bacteria</taxon>
        <taxon>Bacillati</taxon>
        <taxon>Bacillota</taxon>
        <taxon>Bacilli</taxon>
        <taxon>Bacillales</taxon>
        <taxon>Paenibacillaceae</taxon>
        <taxon>Paenibacillus</taxon>
    </lineage>
</organism>
<sequence>MKSSQHYYAQVAYESIMEVQKLSEQAGKNVFASEYGQLCHRFPSLVLTNGLRLAKIFIQAKSSKANVSTSQEHPYALFLIHMEKAIGPEFNANIANNEYLFISQQVLRASVWFKRYAEAILKVEQATEMNDSLLDSIGPSSSGSSL</sequence>
<dbReference type="EMBL" id="JAGGLD010000001">
    <property type="protein sequence ID" value="MBP1999090.1"/>
    <property type="molecule type" value="Genomic_DNA"/>
</dbReference>
<evidence type="ECO:0000256" key="1">
    <source>
        <dbReference type="ARBA" id="ARBA00004496"/>
    </source>
</evidence>
<keyword evidence="4" id="KW-0051">Antiviral defense</keyword>